<feature type="transmembrane region" description="Helical" evidence="6">
    <location>
        <begin position="107"/>
        <end position="124"/>
    </location>
</feature>
<dbReference type="AlphaFoldDB" id="A0A4S1WQG2"/>
<dbReference type="GO" id="GO:0022857">
    <property type="term" value="F:transmembrane transporter activity"/>
    <property type="evidence" value="ECO:0007669"/>
    <property type="project" value="InterPro"/>
</dbReference>
<dbReference type="PRINTS" id="PR01035">
    <property type="entry name" value="TCRTETA"/>
</dbReference>
<keyword evidence="5 6" id="KW-0472">Membrane</keyword>
<keyword evidence="9" id="KW-1185">Reference proteome</keyword>
<feature type="domain" description="Major facilitator superfamily (MFS) profile" evidence="7">
    <location>
        <begin position="7"/>
        <end position="398"/>
    </location>
</feature>
<protein>
    <submittedName>
        <fullName evidence="8">MFS transporter</fullName>
    </submittedName>
</protein>
<evidence type="ECO:0000256" key="4">
    <source>
        <dbReference type="ARBA" id="ARBA00022989"/>
    </source>
</evidence>
<accession>A0A4S1WQG2</accession>
<dbReference type="PROSITE" id="PS50850">
    <property type="entry name" value="MFS"/>
    <property type="match status" value="1"/>
</dbReference>
<dbReference type="GO" id="GO:0016020">
    <property type="term" value="C:membrane"/>
    <property type="evidence" value="ECO:0007669"/>
    <property type="project" value="UniProtKB-SubCell"/>
</dbReference>
<evidence type="ECO:0000256" key="5">
    <source>
        <dbReference type="ARBA" id="ARBA00023136"/>
    </source>
</evidence>
<dbReference type="PANTHER" id="PTHR23504">
    <property type="entry name" value="MAJOR FACILITATOR SUPERFAMILY DOMAIN-CONTAINING PROTEIN 10"/>
    <property type="match status" value="1"/>
</dbReference>
<evidence type="ECO:0000313" key="8">
    <source>
        <dbReference type="EMBL" id="TGX44270.1"/>
    </source>
</evidence>
<evidence type="ECO:0000256" key="6">
    <source>
        <dbReference type="SAM" id="Phobius"/>
    </source>
</evidence>
<evidence type="ECO:0000256" key="3">
    <source>
        <dbReference type="ARBA" id="ARBA00022692"/>
    </source>
</evidence>
<sequence length="414" mass="43420">MTFHHRAVPIVLAAVLIDSIGFGIVMPVLPRLVVEFAHVGLEDAARIGGYMLAAYAVTQFFAGPILGTLGDSFGRRPVLLFSMLAFAADYAFMAAAPSIAWLFVGRMIAGVAGASYGPANAVLADVTPPEKRGATFGLMGAAFGIGFILGPAMGGLIAGLGTRAPFIAAAVLAGLNALWILAALPETMLPERRRAFRWGNAHVFAAFKPIFHAGNAGWLLLAAFLWQFGHMVYPATWAFWSEIALGWDERAIGWSLAASGLAMALVQTLVTGRAIKRWGEARTVVLGMLAGASVFVCYVFVRQGWMVYALIPIGAFQALAWPSINALLSRMTDAQHQGALQGGMASLNSVALILAPLVLSQSLAFGAERGFPAGNFVLAAGLALTALLIVVLRVVPRVQPAPAAQPATQPAAGD</sequence>
<dbReference type="Proteomes" id="UP000309848">
    <property type="component" value="Unassembled WGS sequence"/>
</dbReference>
<feature type="transmembrane region" description="Helical" evidence="6">
    <location>
        <begin position="47"/>
        <end position="66"/>
    </location>
</feature>
<feature type="transmembrane region" description="Helical" evidence="6">
    <location>
        <begin position="283"/>
        <end position="301"/>
    </location>
</feature>
<proteinExistence type="predicted"/>
<organism evidence="8 9">
    <name type="scientific">Sphingomonas naasensis</name>
    <dbReference type="NCBI Taxonomy" id="1344951"/>
    <lineage>
        <taxon>Bacteria</taxon>
        <taxon>Pseudomonadati</taxon>
        <taxon>Pseudomonadota</taxon>
        <taxon>Alphaproteobacteria</taxon>
        <taxon>Sphingomonadales</taxon>
        <taxon>Sphingomonadaceae</taxon>
        <taxon>Sphingomonas</taxon>
    </lineage>
</organism>
<dbReference type="OrthoDB" id="9764259at2"/>
<comment type="caution">
    <text evidence="8">The sequence shown here is derived from an EMBL/GenBank/DDBJ whole genome shotgun (WGS) entry which is preliminary data.</text>
</comment>
<feature type="transmembrane region" description="Helical" evidence="6">
    <location>
        <begin position="136"/>
        <end position="158"/>
    </location>
</feature>
<dbReference type="InterPro" id="IPR011701">
    <property type="entry name" value="MFS"/>
</dbReference>
<dbReference type="Pfam" id="PF07690">
    <property type="entry name" value="MFS_1"/>
    <property type="match status" value="2"/>
</dbReference>
<dbReference type="EMBL" id="SRXU01000002">
    <property type="protein sequence ID" value="TGX44270.1"/>
    <property type="molecule type" value="Genomic_DNA"/>
</dbReference>
<feature type="transmembrane region" description="Helical" evidence="6">
    <location>
        <begin position="307"/>
        <end position="328"/>
    </location>
</feature>
<dbReference type="InterPro" id="IPR020846">
    <property type="entry name" value="MFS_dom"/>
</dbReference>
<comment type="subcellular location">
    <subcellularLocation>
        <location evidence="1">Membrane</location>
        <topology evidence="1">Multi-pass membrane protein</topology>
    </subcellularLocation>
</comment>
<evidence type="ECO:0000313" key="9">
    <source>
        <dbReference type="Proteomes" id="UP000309848"/>
    </source>
</evidence>
<feature type="transmembrane region" description="Helical" evidence="6">
    <location>
        <begin position="164"/>
        <end position="184"/>
    </location>
</feature>
<evidence type="ECO:0000259" key="7">
    <source>
        <dbReference type="PROSITE" id="PS50850"/>
    </source>
</evidence>
<keyword evidence="2" id="KW-0813">Transport</keyword>
<feature type="transmembrane region" description="Helical" evidence="6">
    <location>
        <begin position="7"/>
        <end position="27"/>
    </location>
</feature>
<dbReference type="Gene3D" id="1.20.1250.20">
    <property type="entry name" value="MFS general substrate transporter like domains"/>
    <property type="match status" value="1"/>
</dbReference>
<dbReference type="InterPro" id="IPR036259">
    <property type="entry name" value="MFS_trans_sf"/>
</dbReference>
<gene>
    <name evidence="8" type="ORF">E5A74_05565</name>
</gene>
<feature type="transmembrane region" description="Helical" evidence="6">
    <location>
        <begin position="373"/>
        <end position="395"/>
    </location>
</feature>
<feature type="transmembrane region" description="Helical" evidence="6">
    <location>
        <begin position="252"/>
        <end position="271"/>
    </location>
</feature>
<dbReference type="SUPFAM" id="SSF103473">
    <property type="entry name" value="MFS general substrate transporter"/>
    <property type="match status" value="1"/>
</dbReference>
<keyword evidence="4 6" id="KW-1133">Transmembrane helix</keyword>
<dbReference type="InterPro" id="IPR001958">
    <property type="entry name" value="Tet-R_TetA/multi-R_MdtG-like"/>
</dbReference>
<keyword evidence="3 6" id="KW-0812">Transmembrane</keyword>
<feature type="transmembrane region" description="Helical" evidence="6">
    <location>
        <begin position="78"/>
        <end position="101"/>
    </location>
</feature>
<evidence type="ECO:0000256" key="1">
    <source>
        <dbReference type="ARBA" id="ARBA00004141"/>
    </source>
</evidence>
<name>A0A4S1WQG2_9SPHN</name>
<dbReference type="RefSeq" id="WP_135983285.1">
    <property type="nucleotide sequence ID" value="NZ_JAASQM010000002.1"/>
</dbReference>
<feature type="transmembrane region" description="Helical" evidence="6">
    <location>
        <begin position="349"/>
        <end position="367"/>
    </location>
</feature>
<dbReference type="PANTHER" id="PTHR23504:SF15">
    <property type="entry name" value="MAJOR FACILITATOR SUPERFAMILY (MFS) PROFILE DOMAIN-CONTAINING PROTEIN"/>
    <property type="match status" value="1"/>
</dbReference>
<reference evidence="8 9" key="1">
    <citation type="submission" date="2019-04" db="EMBL/GenBank/DDBJ databases">
        <title>Sphingomonas psychrotolerans sp. nov., isolated from soil in the Tianshan Mountains, Xinjiang, China.</title>
        <authorList>
            <person name="Luo Y."/>
            <person name="Sheng H."/>
        </authorList>
    </citation>
    <scope>NUCLEOTIDE SEQUENCE [LARGE SCALE GENOMIC DNA]</scope>
    <source>
        <strain evidence="8 9">KIS18-15</strain>
    </source>
</reference>
<evidence type="ECO:0000256" key="2">
    <source>
        <dbReference type="ARBA" id="ARBA00022448"/>
    </source>
</evidence>